<evidence type="ECO:0000313" key="2">
    <source>
        <dbReference type="EMBL" id="KEQ60464.1"/>
    </source>
</evidence>
<sequence>RCFDHGCNGRSFSSRSNLRRHQRERARLTRILPCPLCGAKFYRRWTRNQHVLRASCLQ</sequence>
<dbReference type="HOGENOM" id="CLU_158786_1_0_1"/>
<dbReference type="InterPro" id="IPR036236">
    <property type="entry name" value="Znf_C2H2_sf"/>
</dbReference>
<dbReference type="GeneID" id="63912513"/>
<feature type="non-terminal residue" evidence="2">
    <location>
        <position position="1"/>
    </location>
</feature>
<protein>
    <recommendedName>
        <fullName evidence="1">C2H2-type domain-containing protein</fullName>
    </recommendedName>
</protein>
<dbReference type="Gene3D" id="3.30.160.60">
    <property type="entry name" value="Classic Zinc Finger"/>
    <property type="match status" value="1"/>
</dbReference>
<feature type="domain" description="C2H2-type" evidence="1">
    <location>
        <begin position="6"/>
        <end position="23"/>
    </location>
</feature>
<dbReference type="RefSeq" id="XP_040877487.1">
    <property type="nucleotide sequence ID" value="XM_041019140.1"/>
</dbReference>
<organism evidence="2 3">
    <name type="scientific">Aureobasidium melanogenum (strain CBS 110374)</name>
    <name type="common">Aureobasidium pullulans var. melanogenum</name>
    <dbReference type="NCBI Taxonomy" id="1043003"/>
    <lineage>
        <taxon>Eukaryota</taxon>
        <taxon>Fungi</taxon>
        <taxon>Dikarya</taxon>
        <taxon>Ascomycota</taxon>
        <taxon>Pezizomycotina</taxon>
        <taxon>Dothideomycetes</taxon>
        <taxon>Dothideomycetidae</taxon>
        <taxon>Dothideales</taxon>
        <taxon>Saccotheciaceae</taxon>
        <taxon>Aureobasidium</taxon>
    </lineage>
</organism>
<gene>
    <name evidence="2" type="ORF">M437DRAFT_28542</name>
</gene>
<name>A0A074VMX0_AURM1</name>
<reference evidence="2 3" key="1">
    <citation type="journal article" date="2014" name="BMC Genomics">
        <title>Genome sequencing of four Aureobasidium pullulans varieties: biotechnological potential, stress tolerance, and description of new species.</title>
        <authorList>
            <person name="Gostin Ar C."/>
            <person name="Ohm R.A."/>
            <person name="Kogej T."/>
            <person name="Sonjak S."/>
            <person name="Turk M."/>
            <person name="Zajc J."/>
            <person name="Zalar P."/>
            <person name="Grube M."/>
            <person name="Sun H."/>
            <person name="Han J."/>
            <person name="Sharma A."/>
            <person name="Chiniquy J."/>
            <person name="Ngan C.Y."/>
            <person name="Lipzen A."/>
            <person name="Barry K."/>
            <person name="Grigoriev I.V."/>
            <person name="Gunde-Cimerman N."/>
        </authorList>
    </citation>
    <scope>NUCLEOTIDE SEQUENCE [LARGE SCALE GENOMIC DNA]</scope>
    <source>
        <strain evidence="2 3">CBS 110374</strain>
    </source>
</reference>
<evidence type="ECO:0000259" key="1">
    <source>
        <dbReference type="Pfam" id="PF00096"/>
    </source>
</evidence>
<dbReference type="AlphaFoldDB" id="A0A074VMX0"/>
<accession>A0A074VMX0</accession>
<evidence type="ECO:0000313" key="3">
    <source>
        <dbReference type="Proteomes" id="UP000030672"/>
    </source>
</evidence>
<dbReference type="Proteomes" id="UP000030672">
    <property type="component" value="Unassembled WGS sequence"/>
</dbReference>
<dbReference type="InterPro" id="IPR013087">
    <property type="entry name" value="Znf_C2H2_type"/>
</dbReference>
<dbReference type="Pfam" id="PF00096">
    <property type="entry name" value="zf-C2H2"/>
    <property type="match status" value="1"/>
</dbReference>
<feature type="non-terminal residue" evidence="2">
    <location>
        <position position="58"/>
    </location>
</feature>
<dbReference type="SUPFAM" id="SSF57667">
    <property type="entry name" value="beta-beta-alpha zinc fingers"/>
    <property type="match status" value="1"/>
</dbReference>
<keyword evidence="3" id="KW-1185">Reference proteome</keyword>
<proteinExistence type="predicted"/>
<dbReference type="EMBL" id="KL584842">
    <property type="protein sequence ID" value="KEQ60464.1"/>
    <property type="molecule type" value="Genomic_DNA"/>
</dbReference>